<dbReference type="AlphaFoldDB" id="A0A7J7J4Q0"/>
<dbReference type="InterPro" id="IPR051512">
    <property type="entry name" value="Inactive_Rhomboid"/>
</dbReference>
<dbReference type="OrthoDB" id="2146116at2759"/>
<dbReference type="GO" id="GO:0042058">
    <property type="term" value="P:regulation of epidermal growth factor receptor signaling pathway"/>
    <property type="evidence" value="ECO:0007669"/>
    <property type="project" value="TreeGrafter"/>
</dbReference>
<feature type="compositionally biased region" description="Polar residues" evidence="7">
    <location>
        <begin position="117"/>
        <end position="130"/>
    </location>
</feature>
<evidence type="ECO:0000313" key="11">
    <source>
        <dbReference type="Proteomes" id="UP000593567"/>
    </source>
</evidence>
<feature type="transmembrane region" description="Helical" evidence="8">
    <location>
        <begin position="611"/>
        <end position="629"/>
    </location>
</feature>
<keyword evidence="5 8" id="KW-1133">Transmembrane helix</keyword>
<dbReference type="Proteomes" id="UP000593567">
    <property type="component" value="Unassembled WGS sequence"/>
</dbReference>
<feature type="compositionally biased region" description="Polar residues" evidence="7">
    <location>
        <begin position="1"/>
        <end position="12"/>
    </location>
</feature>
<dbReference type="PANTHER" id="PTHR45965:SF3">
    <property type="entry name" value="INACTIVE RHOMBOID PROTEIN 1"/>
    <property type="match status" value="1"/>
</dbReference>
<dbReference type="GO" id="GO:0050708">
    <property type="term" value="P:regulation of protein secretion"/>
    <property type="evidence" value="ECO:0007669"/>
    <property type="project" value="TreeGrafter"/>
</dbReference>
<sequence length="762" mass="84853">MPKRSSSYDNVPNPNPHRTLRRTESRVGKLKRQVSQGAGAWLGLSEQDQGDATTDRWLQRRAALHGKGSLLIGSGLSQKCKNKLECQEDIALPTPRDPLHRPGRAHVHDEPDGLSRPLSQSSAITRSSMGTRRRNLYKKDSVARIAIDSLSLALGFRNPDKAKNRLYSVQSRSLPPASIPDLPEAVEIDTIQEEDSLDDEVFFDNKSHGTSALDLRVNVNLAGGDLVAAGALPRIDASQATDVSTRPMASGWRSSVKPKPPLPGTPGVALDQPDGFKFPTRIVDQVTATVLEKPGKRRFGEGIIGRLFHRELKDYDVEVNVKDQLEDLHDHRPYFTYWITFVQVVVFIVSISVFGIAPIGVSNKITNQDVLVTALYPKTIPFKEPENFWIGPRQIDLIHLGAKFAPCMRHDPNIADLHRKILEKESTTACCVYTDNSGCFQSSKADCNQFRADWVKKDPQPALRYQWPVCNEKTVDGPSRDTHMKCNILSRPCCIGVKGECQLLTKEHCDAKRGYFHPNATLCSQVKCLGKVCGLINFLNDDSPDQFYRLWLSLILHAGVFHIILTVVFQALIMRDMEKLAGAARVAIIYLGAGLGGNLASAIFLPYHVEVGPAGSQFGILATLWVEVIQSWPLIESPIKALLKVAGLTLFLFILGLLPWIDNYAHMFGFIFGLLLSFAILPYVTFGSQDRKRKLIIKIFSIVLVIVLYVLLFIIFYVTPVTVCKGCRYLNCVPFKADFCENMGVEIEATETKFEWELTGTS</sequence>
<keyword evidence="3 8" id="KW-0812">Transmembrane</keyword>
<evidence type="ECO:0000256" key="4">
    <source>
        <dbReference type="ARBA" id="ARBA00022824"/>
    </source>
</evidence>
<feature type="transmembrane region" description="Helical" evidence="8">
    <location>
        <begin position="667"/>
        <end position="686"/>
    </location>
</feature>
<dbReference type="PANTHER" id="PTHR45965">
    <property type="entry name" value="INACTIVE RHOMBOID PROTEIN"/>
    <property type="match status" value="1"/>
</dbReference>
<dbReference type="FunFam" id="1.20.1540.10:FF:000025">
    <property type="entry name" value="Putative rhomboid family"/>
    <property type="match status" value="1"/>
</dbReference>
<feature type="transmembrane region" description="Helical" evidence="8">
    <location>
        <begin position="550"/>
        <end position="574"/>
    </location>
</feature>
<proteinExistence type="inferred from homology"/>
<evidence type="ECO:0000256" key="6">
    <source>
        <dbReference type="ARBA" id="ARBA00023136"/>
    </source>
</evidence>
<feature type="region of interest" description="Disordered" evidence="7">
    <location>
        <begin position="92"/>
        <end position="131"/>
    </location>
</feature>
<feature type="region of interest" description="Disordered" evidence="7">
    <location>
        <begin position="243"/>
        <end position="273"/>
    </location>
</feature>
<evidence type="ECO:0000313" key="10">
    <source>
        <dbReference type="EMBL" id="KAF6020704.1"/>
    </source>
</evidence>
<accession>A0A7J7J4Q0</accession>
<dbReference type="InterPro" id="IPR035952">
    <property type="entry name" value="Rhomboid-like_sf"/>
</dbReference>
<comment type="caution">
    <text evidence="10">The sequence shown here is derived from an EMBL/GenBank/DDBJ whole genome shotgun (WGS) entry which is preliminary data.</text>
</comment>
<name>A0A7J7J4Q0_BUGNE</name>
<comment type="subcellular location">
    <subcellularLocation>
        <location evidence="1">Endoplasmic reticulum membrane</location>
        <topology evidence="1">Multi-pass membrane protein</topology>
    </subcellularLocation>
</comment>
<feature type="transmembrane region" description="Helical" evidence="8">
    <location>
        <begin position="641"/>
        <end position="661"/>
    </location>
</feature>
<comment type="similarity">
    <text evidence="2">Belongs to the peptidase S54 family.</text>
</comment>
<feature type="region of interest" description="Disordered" evidence="7">
    <location>
        <begin position="1"/>
        <end position="29"/>
    </location>
</feature>
<feature type="transmembrane region" description="Helical" evidence="8">
    <location>
        <begin position="695"/>
        <end position="718"/>
    </location>
</feature>
<evidence type="ECO:0000256" key="2">
    <source>
        <dbReference type="ARBA" id="ARBA00009045"/>
    </source>
</evidence>
<keyword evidence="4" id="KW-0256">Endoplasmic reticulum</keyword>
<reference evidence="10" key="1">
    <citation type="submission" date="2020-06" db="EMBL/GenBank/DDBJ databases">
        <title>Draft genome of Bugula neritina, a colonial animal packing powerful symbionts and potential medicines.</title>
        <authorList>
            <person name="Rayko M."/>
        </authorList>
    </citation>
    <scope>NUCLEOTIDE SEQUENCE [LARGE SCALE GENOMIC DNA]</scope>
    <source>
        <strain evidence="10">Kwan_BN1</strain>
    </source>
</reference>
<evidence type="ECO:0000256" key="8">
    <source>
        <dbReference type="SAM" id="Phobius"/>
    </source>
</evidence>
<keyword evidence="11" id="KW-1185">Reference proteome</keyword>
<gene>
    <name evidence="10" type="ORF">EB796_020954</name>
</gene>
<dbReference type="SUPFAM" id="SSF144091">
    <property type="entry name" value="Rhomboid-like"/>
    <property type="match status" value="1"/>
</dbReference>
<dbReference type="InterPro" id="IPR022764">
    <property type="entry name" value="Peptidase_S54_rhomboid_dom"/>
</dbReference>
<dbReference type="Gene3D" id="1.20.1540.10">
    <property type="entry name" value="Rhomboid-like"/>
    <property type="match status" value="1"/>
</dbReference>
<evidence type="ECO:0000256" key="3">
    <source>
        <dbReference type="ARBA" id="ARBA00022692"/>
    </source>
</evidence>
<evidence type="ECO:0000256" key="7">
    <source>
        <dbReference type="SAM" id="MobiDB-lite"/>
    </source>
</evidence>
<organism evidence="10 11">
    <name type="scientific">Bugula neritina</name>
    <name type="common">Brown bryozoan</name>
    <name type="synonym">Sertularia neritina</name>
    <dbReference type="NCBI Taxonomy" id="10212"/>
    <lineage>
        <taxon>Eukaryota</taxon>
        <taxon>Metazoa</taxon>
        <taxon>Spiralia</taxon>
        <taxon>Lophotrochozoa</taxon>
        <taxon>Bryozoa</taxon>
        <taxon>Gymnolaemata</taxon>
        <taxon>Cheilostomatida</taxon>
        <taxon>Flustrina</taxon>
        <taxon>Buguloidea</taxon>
        <taxon>Bugulidae</taxon>
        <taxon>Bugula</taxon>
    </lineage>
</organism>
<keyword evidence="6 8" id="KW-0472">Membrane</keyword>
<evidence type="ECO:0000256" key="1">
    <source>
        <dbReference type="ARBA" id="ARBA00004477"/>
    </source>
</evidence>
<feature type="transmembrane region" description="Helical" evidence="8">
    <location>
        <begin position="586"/>
        <end position="605"/>
    </location>
</feature>
<feature type="transmembrane region" description="Helical" evidence="8">
    <location>
        <begin position="334"/>
        <end position="357"/>
    </location>
</feature>
<evidence type="ECO:0000256" key="5">
    <source>
        <dbReference type="ARBA" id="ARBA00022989"/>
    </source>
</evidence>
<evidence type="ECO:0000259" key="9">
    <source>
        <dbReference type="Pfam" id="PF01694"/>
    </source>
</evidence>
<dbReference type="Pfam" id="PF01694">
    <property type="entry name" value="Rhomboid"/>
    <property type="match status" value="1"/>
</dbReference>
<dbReference type="GO" id="GO:0004252">
    <property type="term" value="F:serine-type endopeptidase activity"/>
    <property type="evidence" value="ECO:0007669"/>
    <property type="project" value="InterPro"/>
</dbReference>
<dbReference type="EMBL" id="VXIV02003148">
    <property type="protein sequence ID" value="KAF6020704.1"/>
    <property type="molecule type" value="Genomic_DNA"/>
</dbReference>
<protein>
    <recommendedName>
        <fullName evidence="9">Peptidase S54 rhomboid domain-containing protein</fullName>
    </recommendedName>
</protein>
<feature type="domain" description="Peptidase S54 rhomboid" evidence="9">
    <location>
        <begin position="545"/>
        <end position="681"/>
    </location>
</feature>
<dbReference type="GO" id="GO:0005789">
    <property type="term" value="C:endoplasmic reticulum membrane"/>
    <property type="evidence" value="ECO:0007669"/>
    <property type="project" value="UniProtKB-SubCell"/>
</dbReference>